<dbReference type="SUPFAM" id="SSF81296">
    <property type="entry name" value="E set domains"/>
    <property type="match status" value="2"/>
</dbReference>
<keyword evidence="6" id="KW-1185">Reference proteome</keyword>
<dbReference type="InterPro" id="IPR002909">
    <property type="entry name" value="IPT_dom"/>
</dbReference>
<dbReference type="Pfam" id="PF01833">
    <property type="entry name" value="TIG"/>
    <property type="match status" value="2"/>
</dbReference>
<evidence type="ECO:0000256" key="2">
    <source>
        <dbReference type="SAM" id="SignalP"/>
    </source>
</evidence>
<dbReference type="InterPro" id="IPR013783">
    <property type="entry name" value="Ig-like_fold"/>
</dbReference>
<evidence type="ECO:0000313" key="5">
    <source>
        <dbReference type="EMBL" id="GAA0368705.1"/>
    </source>
</evidence>
<evidence type="ECO:0000259" key="3">
    <source>
        <dbReference type="SMART" id="SM00429"/>
    </source>
</evidence>
<dbReference type="InterPro" id="IPR014756">
    <property type="entry name" value="Ig_E-set"/>
</dbReference>
<dbReference type="Proteomes" id="UP001500063">
    <property type="component" value="Unassembled WGS sequence"/>
</dbReference>
<evidence type="ECO:0000313" key="4">
    <source>
        <dbReference type="EMBL" id="BAP27949.1"/>
    </source>
</evidence>
<evidence type="ECO:0000256" key="1">
    <source>
        <dbReference type="SAM" id="MobiDB-lite"/>
    </source>
</evidence>
<dbReference type="CDD" id="cd00102">
    <property type="entry name" value="IPT"/>
    <property type="match status" value="1"/>
</dbReference>
<accession>A0A077K9E0</accession>
<reference evidence="5" key="3">
    <citation type="submission" date="2023-12" db="EMBL/GenBank/DDBJ databases">
        <authorList>
            <person name="Sun Q."/>
            <person name="Inoue M."/>
        </authorList>
    </citation>
    <scope>NUCLEOTIDE SEQUENCE</scope>
    <source>
        <strain evidence="5">JCM 4565</strain>
    </source>
</reference>
<gene>
    <name evidence="5" type="ORF">GCM10010319_53290</name>
</gene>
<dbReference type="GO" id="GO:0005975">
    <property type="term" value="P:carbohydrate metabolic process"/>
    <property type="evidence" value="ECO:0007669"/>
    <property type="project" value="UniProtKB-ARBA"/>
</dbReference>
<dbReference type="EMBL" id="BAAABW010000026">
    <property type="protein sequence ID" value="GAA0368705.1"/>
    <property type="molecule type" value="Genomic_DNA"/>
</dbReference>
<proteinExistence type="predicted"/>
<evidence type="ECO:0000313" key="6">
    <source>
        <dbReference type="Proteomes" id="UP001500063"/>
    </source>
</evidence>
<dbReference type="SMART" id="SM00429">
    <property type="entry name" value="IPT"/>
    <property type="match status" value="2"/>
</dbReference>
<keyword evidence="2" id="KW-0732">Signal</keyword>
<reference evidence="4" key="1">
    <citation type="journal article" date="2014" name="J. Am. Chem. Soc.">
        <title>A methyltransferase initiates terpene cyclization in teleocidin B biosynthesis.</title>
        <authorList>
            <person name="Awakawa T."/>
            <person name="Zhang L."/>
            <person name="Wakimoto T."/>
            <person name="Hoshino S."/>
            <person name="Mori T."/>
            <person name="Ito T."/>
            <person name="Ishikawa J."/>
            <person name="Tanner M.E."/>
            <person name="Abe I."/>
        </authorList>
    </citation>
    <scope>NUCLEOTIDE SEQUENCE</scope>
    <source>
        <strain evidence="4">NBRC 12747</strain>
    </source>
</reference>
<dbReference type="EMBL" id="AB937114">
    <property type="protein sequence ID" value="BAP27949.1"/>
    <property type="molecule type" value="Genomic_DNA"/>
</dbReference>
<feature type="region of interest" description="Disordered" evidence="1">
    <location>
        <begin position="15"/>
        <end position="45"/>
    </location>
</feature>
<feature type="signal peptide" evidence="2">
    <location>
        <begin position="1"/>
        <end position="18"/>
    </location>
</feature>
<dbReference type="Gene3D" id="2.60.40.10">
    <property type="entry name" value="Immunoglobulins"/>
    <property type="match status" value="2"/>
</dbReference>
<sequence>MAVTLATIALVTAPSASAADPVPGPDVSVGQAGNYPTRPNDTGSFSVSWKSEGTEDVTGVTHLTVDLPPGVTTSGALMYSTPYDYTFTETVSPDGRHLDATYVGTMVPGRSHFMKVKVTSGAQTPSGVITATVANAEDVNTQNNVSTYTLNGPSEPPATPPEPVVGAVDTVTGPGAGGTKVTVTGFGLDSGVVLFGDDAARTSCTSTSCTAIAPGGTGSVPVDVVTPGGAAEAGQFTYTGPGPAAPPAPVVQHLSVQGGPAAGGTAVAVLGTDLTHGTVRFGGRPAAHSSCGRDYCSAVSPAGTGTVDVTVETAGGTSAVGTAGRFTYAAG</sequence>
<dbReference type="AlphaFoldDB" id="A0A077K9E0"/>
<feature type="chain" id="PRO_5001719067" evidence="2">
    <location>
        <begin position="19"/>
        <end position="331"/>
    </location>
</feature>
<feature type="domain" description="IPT/TIG" evidence="3">
    <location>
        <begin position="162"/>
        <end position="239"/>
    </location>
</feature>
<protein>
    <submittedName>
        <fullName evidence="4">Immunoglobulin like</fullName>
    </submittedName>
</protein>
<name>A0A077K9E0_9ACTN</name>
<feature type="domain" description="IPT/TIG" evidence="3">
    <location>
        <begin position="248"/>
        <end position="329"/>
    </location>
</feature>
<reference evidence="5 6" key="2">
    <citation type="journal article" date="2019" name="Int. J. Syst. Evol. Microbiol.">
        <title>The Global Catalogue of Microorganisms (GCM) 10K type strain sequencing project: providing services to taxonomists for standard genome sequencing and annotation.</title>
        <authorList>
            <consortium name="The Broad Institute Genomics Platform"/>
            <consortium name="The Broad Institute Genome Sequencing Center for Infectious Disease"/>
            <person name="Wu L."/>
            <person name="Ma J."/>
        </authorList>
    </citation>
    <scope>NUCLEOTIDE SEQUENCE [LARGE SCALE GENOMIC DNA]</scope>
    <source>
        <strain evidence="5 6">JCM 4565</strain>
    </source>
</reference>
<organism evidence="4">
    <name type="scientific">Streptomyces blastmyceticus</name>
    <dbReference type="NCBI Taxonomy" id="68180"/>
    <lineage>
        <taxon>Bacteria</taxon>
        <taxon>Bacillati</taxon>
        <taxon>Actinomycetota</taxon>
        <taxon>Actinomycetes</taxon>
        <taxon>Kitasatosporales</taxon>
        <taxon>Streptomycetaceae</taxon>
        <taxon>Streptomyces</taxon>
    </lineage>
</organism>